<dbReference type="STRING" id="6689.A0A3R7LRL4"/>
<feature type="domain" description="B box-type" evidence="4">
    <location>
        <begin position="75"/>
        <end position="120"/>
    </location>
</feature>
<keyword evidence="6" id="KW-1185">Reference proteome</keyword>
<reference evidence="5 6" key="1">
    <citation type="submission" date="2018-04" db="EMBL/GenBank/DDBJ databases">
        <authorList>
            <person name="Zhang X."/>
            <person name="Yuan J."/>
            <person name="Li F."/>
            <person name="Xiang J."/>
        </authorList>
    </citation>
    <scope>NUCLEOTIDE SEQUENCE [LARGE SCALE GENOMIC DNA]</scope>
    <source>
        <tissue evidence="5">Muscle</tissue>
    </source>
</reference>
<evidence type="ECO:0000259" key="4">
    <source>
        <dbReference type="PROSITE" id="PS50119"/>
    </source>
</evidence>
<keyword evidence="1" id="KW-0863">Zinc-finger</keyword>
<evidence type="ECO:0000313" key="6">
    <source>
        <dbReference type="Proteomes" id="UP000283509"/>
    </source>
</evidence>
<dbReference type="InterPro" id="IPR002130">
    <property type="entry name" value="Cyclophilin-type_PPIase_dom"/>
</dbReference>
<evidence type="ECO:0000313" key="5">
    <source>
        <dbReference type="EMBL" id="ROT61074.1"/>
    </source>
</evidence>
<keyword evidence="1" id="KW-0862">Zinc</keyword>
<reference evidence="5 6" key="2">
    <citation type="submission" date="2019-01" db="EMBL/GenBank/DDBJ databases">
        <title>The decoding of complex shrimp genome reveals the adaptation for benthos swimmer, frequently molting mechanism and breeding impact on genome.</title>
        <authorList>
            <person name="Sun Y."/>
            <person name="Gao Y."/>
            <person name="Yu Y."/>
        </authorList>
    </citation>
    <scope>NUCLEOTIDE SEQUENCE [LARGE SCALE GENOMIC DNA]</scope>
    <source>
        <tissue evidence="5">Muscle</tissue>
    </source>
</reference>
<proteinExistence type="predicted"/>
<dbReference type="GO" id="GO:0003755">
    <property type="term" value="F:peptidyl-prolyl cis-trans isomerase activity"/>
    <property type="evidence" value="ECO:0007669"/>
    <property type="project" value="InterPro"/>
</dbReference>
<dbReference type="Pfam" id="PF00643">
    <property type="entry name" value="zf-B_box"/>
    <property type="match status" value="1"/>
</dbReference>
<feature type="compositionally biased region" description="Polar residues" evidence="2">
    <location>
        <begin position="220"/>
        <end position="234"/>
    </location>
</feature>
<evidence type="ECO:0000259" key="3">
    <source>
        <dbReference type="PROSITE" id="PS50072"/>
    </source>
</evidence>
<dbReference type="AlphaFoldDB" id="A0A3R7LRL4"/>
<dbReference type="Pfam" id="PF00160">
    <property type="entry name" value="Pro_isomerase"/>
    <property type="match status" value="1"/>
</dbReference>
<protein>
    <submittedName>
        <fullName evidence="5">Putative Peptidyl-prolyl cis-trans isomerase B2</fullName>
    </submittedName>
</protein>
<keyword evidence="5" id="KW-0413">Isomerase</keyword>
<dbReference type="SMART" id="SM00336">
    <property type="entry name" value="BBOX"/>
    <property type="match status" value="1"/>
</dbReference>
<dbReference type="Gene3D" id="2.40.100.10">
    <property type="entry name" value="Cyclophilin-like"/>
    <property type="match status" value="1"/>
</dbReference>
<feature type="region of interest" description="Disordered" evidence="2">
    <location>
        <begin position="198"/>
        <end position="235"/>
    </location>
</feature>
<sequence>MVTALPLVMLRPKSSPCVITLKPLMMTKPTFIPHEMYRYPNSCDHDFDSLKLMTDTVLMHSDGVKWLHLVFQFGICENHGEVLEFWCRDCQAPLCGSCPVKKDHDVVRTRLLLQEKKMEIQEQGNLILQSVVDEKKKIIQKVKKCSLQLLRTCEESSLTTNSAEDVKVMMGDTKKTADVSSVLGYLARMKTILGSFKSAPEDTDAEGKASANRHRRTRNSQKQQGQDSTNSRGTQVGGQAAALLSVLQALISQDNPEVFMELTAGEQRLGRIYIRLWGHLRRAQNFLAMCTGTHGPSYRGAKFQEVFARGIPGECLHAGLYPTPDGGTSAKGVVENLEWDGKFKKPQKLGLVVGAGSGRPDRDACFDICTIENPQRNFACPFGEVVGGWDVVMKTVKHKPVRAVTMQEVGVVIPDLSRSS</sequence>
<keyword evidence="1" id="KW-0479">Metal-binding</keyword>
<dbReference type="GO" id="GO:0008270">
    <property type="term" value="F:zinc ion binding"/>
    <property type="evidence" value="ECO:0007669"/>
    <property type="project" value="UniProtKB-KW"/>
</dbReference>
<dbReference type="SUPFAM" id="SSF50891">
    <property type="entry name" value="Cyclophilin-like"/>
    <property type="match status" value="1"/>
</dbReference>
<dbReference type="PROSITE" id="PS50119">
    <property type="entry name" value="ZF_BBOX"/>
    <property type="match status" value="1"/>
</dbReference>
<evidence type="ECO:0000256" key="2">
    <source>
        <dbReference type="SAM" id="MobiDB-lite"/>
    </source>
</evidence>
<dbReference type="SUPFAM" id="SSF57845">
    <property type="entry name" value="B-box zinc-binding domain"/>
    <property type="match status" value="1"/>
</dbReference>
<dbReference type="Gene3D" id="3.30.160.60">
    <property type="entry name" value="Classic Zinc Finger"/>
    <property type="match status" value="1"/>
</dbReference>
<dbReference type="OrthoDB" id="6105938at2759"/>
<feature type="domain" description="PPIase cyclophilin-type" evidence="3">
    <location>
        <begin position="259"/>
        <end position="418"/>
    </location>
</feature>
<accession>A0A3R7LRL4</accession>
<dbReference type="InterPro" id="IPR029000">
    <property type="entry name" value="Cyclophilin-like_dom_sf"/>
</dbReference>
<gene>
    <name evidence="5" type="ORF">C7M84_021188</name>
</gene>
<name>A0A3R7LRL4_PENVA</name>
<dbReference type="InterPro" id="IPR000315">
    <property type="entry name" value="Znf_B-box"/>
</dbReference>
<evidence type="ECO:0000256" key="1">
    <source>
        <dbReference type="PROSITE-ProRule" id="PRU00024"/>
    </source>
</evidence>
<organism evidence="5 6">
    <name type="scientific">Penaeus vannamei</name>
    <name type="common">Whiteleg shrimp</name>
    <name type="synonym">Litopenaeus vannamei</name>
    <dbReference type="NCBI Taxonomy" id="6689"/>
    <lineage>
        <taxon>Eukaryota</taxon>
        <taxon>Metazoa</taxon>
        <taxon>Ecdysozoa</taxon>
        <taxon>Arthropoda</taxon>
        <taxon>Crustacea</taxon>
        <taxon>Multicrustacea</taxon>
        <taxon>Malacostraca</taxon>
        <taxon>Eumalacostraca</taxon>
        <taxon>Eucarida</taxon>
        <taxon>Decapoda</taxon>
        <taxon>Dendrobranchiata</taxon>
        <taxon>Penaeoidea</taxon>
        <taxon>Penaeidae</taxon>
        <taxon>Penaeus</taxon>
    </lineage>
</organism>
<dbReference type="Proteomes" id="UP000283509">
    <property type="component" value="Unassembled WGS sequence"/>
</dbReference>
<dbReference type="PROSITE" id="PS50072">
    <property type="entry name" value="CSA_PPIASE_2"/>
    <property type="match status" value="1"/>
</dbReference>
<comment type="caution">
    <text evidence="5">The sequence shown here is derived from an EMBL/GenBank/DDBJ whole genome shotgun (WGS) entry which is preliminary data.</text>
</comment>
<dbReference type="EMBL" id="QCYY01004389">
    <property type="protein sequence ID" value="ROT61074.1"/>
    <property type="molecule type" value="Genomic_DNA"/>
</dbReference>